<evidence type="ECO:0000313" key="4">
    <source>
        <dbReference type="Proteomes" id="UP000638848"/>
    </source>
</evidence>
<dbReference type="AlphaFoldDB" id="A0A917GXS7"/>
<evidence type="ECO:0000313" key="3">
    <source>
        <dbReference type="EMBL" id="GGG60222.1"/>
    </source>
</evidence>
<evidence type="ECO:0000259" key="2">
    <source>
        <dbReference type="PROSITE" id="PS50943"/>
    </source>
</evidence>
<dbReference type="Pfam" id="PF17765">
    <property type="entry name" value="MLTR_LBD"/>
    <property type="match status" value="1"/>
</dbReference>
<dbReference type="SMART" id="SM00530">
    <property type="entry name" value="HTH_XRE"/>
    <property type="match status" value="1"/>
</dbReference>
<dbReference type="Gene3D" id="1.10.260.40">
    <property type="entry name" value="lambda repressor-like DNA-binding domains"/>
    <property type="match status" value="1"/>
</dbReference>
<dbReference type="CDD" id="cd00093">
    <property type="entry name" value="HTH_XRE"/>
    <property type="match status" value="1"/>
</dbReference>
<dbReference type="InterPro" id="IPR010982">
    <property type="entry name" value="Lambda_DNA-bd_dom_sf"/>
</dbReference>
<dbReference type="RefSeq" id="WP_188537505.1">
    <property type="nucleotide sequence ID" value="NZ_BMEQ01000012.1"/>
</dbReference>
<organism evidence="3 4">
    <name type="scientific">Kocuria dechangensis</name>
    <dbReference type="NCBI Taxonomy" id="1176249"/>
    <lineage>
        <taxon>Bacteria</taxon>
        <taxon>Bacillati</taxon>
        <taxon>Actinomycetota</taxon>
        <taxon>Actinomycetes</taxon>
        <taxon>Micrococcales</taxon>
        <taxon>Micrococcaceae</taxon>
        <taxon>Kocuria</taxon>
    </lineage>
</organism>
<feature type="domain" description="HTH cro/C1-type" evidence="2">
    <location>
        <begin position="32"/>
        <end position="77"/>
    </location>
</feature>
<dbReference type="InterPro" id="IPR001387">
    <property type="entry name" value="Cro/C1-type_HTH"/>
</dbReference>
<reference evidence="3" key="2">
    <citation type="submission" date="2020-09" db="EMBL/GenBank/DDBJ databases">
        <authorList>
            <person name="Sun Q."/>
            <person name="Zhou Y."/>
        </authorList>
    </citation>
    <scope>NUCLEOTIDE SEQUENCE</scope>
    <source>
        <strain evidence="3">CGMCC 1.12187</strain>
    </source>
</reference>
<gene>
    <name evidence="3" type="ORF">GCM10011374_23840</name>
</gene>
<proteinExistence type="predicted"/>
<dbReference type="SUPFAM" id="SSF47413">
    <property type="entry name" value="lambda repressor-like DNA-binding domains"/>
    <property type="match status" value="1"/>
</dbReference>
<dbReference type="PROSITE" id="PS50943">
    <property type="entry name" value="HTH_CROC1"/>
    <property type="match status" value="1"/>
</dbReference>
<comment type="caution">
    <text evidence="3">The sequence shown here is derived from an EMBL/GenBank/DDBJ whole genome shotgun (WGS) entry which is preliminary data.</text>
</comment>
<protein>
    <submittedName>
        <fullName evidence="3">Transcriptional regulator</fullName>
    </submittedName>
</protein>
<dbReference type="PANTHER" id="PTHR35010:SF2">
    <property type="entry name" value="BLL4672 PROTEIN"/>
    <property type="match status" value="1"/>
</dbReference>
<reference evidence="3" key="1">
    <citation type="journal article" date="2014" name="Int. J. Syst. Evol. Microbiol.">
        <title>Complete genome sequence of Corynebacterium casei LMG S-19264T (=DSM 44701T), isolated from a smear-ripened cheese.</title>
        <authorList>
            <consortium name="US DOE Joint Genome Institute (JGI-PGF)"/>
            <person name="Walter F."/>
            <person name="Albersmeier A."/>
            <person name="Kalinowski J."/>
            <person name="Ruckert C."/>
        </authorList>
    </citation>
    <scope>NUCLEOTIDE SEQUENCE</scope>
    <source>
        <strain evidence="3">CGMCC 1.12187</strain>
    </source>
</reference>
<dbReference type="EMBL" id="BMEQ01000012">
    <property type="protein sequence ID" value="GGG60222.1"/>
    <property type="molecule type" value="Genomic_DNA"/>
</dbReference>
<evidence type="ECO:0000256" key="1">
    <source>
        <dbReference type="SAM" id="MobiDB-lite"/>
    </source>
</evidence>
<keyword evidence="4" id="KW-1185">Reference proteome</keyword>
<dbReference type="GO" id="GO:0003677">
    <property type="term" value="F:DNA binding"/>
    <property type="evidence" value="ECO:0007669"/>
    <property type="project" value="InterPro"/>
</dbReference>
<dbReference type="PANTHER" id="PTHR35010">
    <property type="entry name" value="BLL4672 PROTEIN-RELATED"/>
    <property type="match status" value="1"/>
</dbReference>
<dbReference type="Proteomes" id="UP000638848">
    <property type="component" value="Unassembled WGS sequence"/>
</dbReference>
<name>A0A917GXS7_9MICC</name>
<dbReference type="Pfam" id="PF13560">
    <property type="entry name" value="HTH_31"/>
    <property type="match status" value="1"/>
</dbReference>
<feature type="region of interest" description="Disordered" evidence="1">
    <location>
        <begin position="276"/>
        <end position="335"/>
    </location>
</feature>
<dbReference type="InterPro" id="IPR041413">
    <property type="entry name" value="MLTR_LBD"/>
</dbReference>
<accession>A0A917GXS7</accession>
<sequence length="335" mass="36940">MTPGTELGEFLKARRALASPAGDGGPRRRVPGLRREEVAALAGMSTDYYTRLEQGRHKRPSEAVLGALAQALQLDDLATRHLFDLARAVAAPHRSRPETGVQRVRPSLHHLLASFTAHPAFIRGRRTEVLAMNPLAAFLLTDFPAKPARERSLIRWAFLDEEARSRYVDWEKIASSMVGTLRLDAGRHPDDPLLAQLVGELAVHSEEFRTWWADHRVVERRDGTKRLNHPLVGHLDIRYEALEVTGEPDQTLFIYTTEPGSHSEAKLRTLAAWIHDDTPAPDQPAPPTTPTVLEAPRPGPDSAAHETSLAPGSRQAHHKTPATPPAGKQEGLPHG</sequence>
<dbReference type="Gene3D" id="3.30.450.180">
    <property type="match status" value="1"/>
</dbReference>